<keyword evidence="3 5" id="KW-1005">Bacterial flagellum biogenesis</keyword>
<keyword evidence="8" id="KW-0282">Flagellum</keyword>
<evidence type="ECO:0000313" key="8">
    <source>
        <dbReference type="EMBL" id="MFC6033947.1"/>
    </source>
</evidence>
<evidence type="ECO:0000313" key="9">
    <source>
        <dbReference type="Proteomes" id="UP001596116"/>
    </source>
</evidence>
<proteinExistence type="inferred from homology"/>
<feature type="region of interest" description="Disordered" evidence="6">
    <location>
        <begin position="1"/>
        <end position="31"/>
    </location>
</feature>
<sequence>MQASPTVSPFNPLPSAGSQPNGGGSSNSAGSESLEAVDFQNFLTLLTAQLRNQDPLDPSDSTEFVAQLAQFTSVEQLVNVNNKIDDLATALVAEGIDKYASWIGKQAEVASAPAYFDGSAPVDYRFSGNSKATRVETVITSSSGKEVTRFASLNGPVTQSWDGKIDGQPVSTGSYGVTALYYDSQDNVVGEEIAHTFGNVQAVRLDDGNTKIVLNGGVELTPEQVSGLGQ</sequence>
<organism evidence="8 9">
    <name type="scientific">Hyphococcus aureus</name>
    <dbReference type="NCBI Taxonomy" id="2666033"/>
    <lineage>
        <taxon>Bacteria</taxon>
        <taxon>Pseudomonadati</taxon>
        <taxon>Pseudomonadota</taxon>
        <taxon>Alphaproteobacteria</taxon>
        <taxon>Parvularculales</taxon>
        <taxon>Parvularculaceae</taxon>
        <taxon>Hyphococcus</taxon>
    </lineage>
</organism>
<evidence type="ECO:0000256" key="2">
    <source>
        <dbReference type="ARBA" id="ARBA00016013"/>
    </source>
</evidence>
<comment type="similarity">
    <text evidence="1 5">Belongs to the FlgD family.</text>
</comment>
<evidence type="ECO:0000259" key="7">
    <source>
        <dbReference type="Pfam" id="PF13860"/>
    </source>
</evidence>
<dbReference type="Pfam" id="PF03963">
    <property type="entry name" value="FlgD"/>
    <property type="match status" value="1"/>
</dbReference>
<dbReference type="InterPro" id="IPR025965">
    <property type="entry name" value="FlgD/Vpr_Ig-like"/>
</dbReference>
<dbReference type="RefSeq" id="WP_379880767.1">
    <property type="nucleotide sequence ID" value="NZ_JBHPON010000001.1"/>
</dbReference>
<accession>A0ABW1KTU3</accession>
<dbReference type="EMBL" id="JBHPON010000001">
    <property type="protein sequence ID" value="MFC6033947.1"/>
    <property type="molecule type" value="Genomic_DNA"/>
</dbReference>
<evidence type="ECO:0000256" key="3">
    <source>
        <dbReference type="ARBA" id="ARBA00022795"/>
    </source>
</evidence>
<evidence type="ECO:0000256" key="6">
    <source>
        <dbReference type="SAM" id="MobiDB-lite"/>
    </source>
</evidence>
<dbReference type="Pfam" id="PF13860">
    <property type="entry name" value="FlgD_ig"/>
    <property type="match status" value="1"/>
</dbReference>
<reference evidence="8 9" key="1">
    <citation type="submission" date="2024-09" db="EMBL/GenBank/DDBJ databases">
        <authorList>
            <person name="Zhang Z.-H."/>
        </authorList>
    </citation>
    <scope>NUCLEOTIDE SEQUENCE [LARGE SCALE GENOMIC DNA]</scope>
    <source>
        <strain evidence="8 9">HHTR114</strain>
    </source>
</reference>
<protein>
    <recommendedName>
        <fullName evidence="2 5">Basal-body rod modification protein FlgD</fullName>
    </recommendedName>
</protein>
<keyword evidence="8" id="KW-0969">Cilium</keyword>
<comment type="function">
    <text evidence="4 5">Required for flagellar hook formation. May act as a scaffolding protein.</text>
</comment>
<gene>
    <name evidence="8" type="ORF">ACFMB1_00225</name>
</gene>
<evidence type="ECO:0000256" key="5">
    <source>
        <dbReference type="RuleBase" id="RU362076"/>
    </source>
</evidence>
<evidence type="ECO:0000256" key="1">
    <source>
        <dbReference type="ARBA" id="ARBA00010577"/>
    </source>
</evidence>
<dbReference type="Proteomes" id="UP001596116">
    <property type="component" value="Unassembled WGS sequence"/>
</dbReference>
<feature type="domain" description="FlgD/Vpr Ig-like" evidence="7">
    <location>
        <begin position="116"/>
        <end position="181"/>
    </location>
</feature>
<keyword evidence="9" id="KW-1185">Reference proteome</keyword>
<name>A0ABW1KTU3_9PROT</name>
<comment type="caution">
    <text evidence="8">The sequence shown here is derived from an EMBL/GenBank/DDBJ whole genome shotgun (WGS) entry which is preliminary data.</text>
</comment>
<keyword evidence="8" id="KW-0966">Cell projection</keyword>
<dbReference type="InterPro" id="IPR005648">
    <property type="entry name" value="FlgD"/>
</dbReference>
<evidence type="ECO:0000256" key="4">
    <source>
        <dbReference type="ARBA" id="ARBA00024746"/>
    </source>
</evidence>